<reference evidence="1 2" key="1">
    <citation type="submission" date="2014-01" db="EMBL/GenBank/DDBJ databases">
        <title>Marinomonas ushuaiensis DSM 15871 Genome Sequencing.</title>
        <authorList>
            <person name="Lai Q."/>
            <person name="Shao Z.S."/>
        </authorList>
    </citation>
    <scope>NUCLEOTIDE SEQUENCE [LARGE SCALE GENOMIC DNA]</scope>
    <source>
        <strain evidence="1 2">DSM 15871</strain>
    </source>
</reference>
<dbReference type="RefSeq" id="WP_036164119.1">
    <property type="nucleotide sequence ID" value="NZ_JAMB01000029.1"/>
</dbReference>
<keyword evidence="2" id="KW-1185">Reference proteome</keyword>
<comment type="caution">
    <text evidence="1">The sequence shown here is derived from an EMBL/GenBank/DDBJ whole genome shotgun (WGS) entry which is preliminary data.</text>
</comment>
<sequence length="252" mass="27693">MSTVEDWAKKIVSNELGKKVEVHDDGSESGMYDLRIGSKNSPDYAIECVGAVYPVAIETWNIGPAKGPIKINSSSDWNVSIRKSANIKALNLNIANVIRQCEDLGLSEFTPVDWQLKRFNAELFNALDGLGITSFCMFREVGSSNAYLSMDGGGGVVNQSSGDLVDWVSKFLSADDKADVIKKLRISSAKEKHVFIPIVLGGVPWSVASYFFSEMLAPKILPKLPEPITGVWITLNNKGVRYLDGQWHIFSC</sequence>
<dbReference type="AlphaFoldDB" id="X7E0K3"/>
<dbReference type="EMBL" id="JAMB01000029">
    <property type="protein sequence ID" value="ETX09370.1"/>
    <property type="molecule type" value="Genomic_DNA"/>
</dbReference>
<accession>X7E0K3</accession>
<dbReference type="OrthoDB" id="6401516at2"/>
<name>X7E0K3_9GAMM</name>
<dbReference type="PATRIC" id="fig|1122207.3.peg.3164"/>
<dbReference type="Proteomes" id="UP000054058">
    <property type="component" value="Unassembled WGS sequence"/>
</dbReference>
<evidence type="ECO:0000313" key="2">
    <source>
        <dbReference type="Proteomes" id="UP000054058"/>
    </source>
</evidence>
<evidence type="ECO:0000313" key="1">
    <source>
        <dbReference type="EMBL" id="ETX09370.1"/>
    </source>
</evidence>
<gene>
    <name evidence="1" type="ORF">MUS1_09130</name>
</gene>
<protein>
    <submittedName>
        <fullName evidence="1">Uncharacterized protein</fullName>
    </submittedName>
</protein>
<proteinExistence type="predicted"/>
<organism evidence="1 2">
    <name type="scientific">Marinomonas ushuaiensis DSM 15871</name>
    <dbReference type="NCBI Taxonomy" id="1122207"/>
    <lineage>
        <taxon>Bacteria</taxon>
        <taxon>Pseudomonadati</taxon>
        <taxon>Pseudomonadota</taxon>
        <taxon>Gammaproteobacteria</taxon>
        <taxon>Oceanospirillales</taxon>
        <taxon>Oceanospirillaceae</taxon>
        <taxon>Marinomonas</taxon>
    </lineage>
</organism>